<feature type="region of interest" description="Disordered" evidence="1">
    <location>
        <begin position="18"/>
        <end position="43"/>
    </location>
</feature>
<dbReference type="InParanoid" id="A0A7E5WTH7"/>
<dbReference type="AlphaFoldDB" id="A0A7E5WTH7"/>
<organism evidence="3 4">
    <name type="scientific">Trichoplusia ni</name>
    <name type="common">Cabbage looper</name>
    <dbReference type="NCBI Taxonomy" id="7111"/>
    <lineage>
        <taxon>Eukaryota</taxon>
        <taxon>Metazoa</taxon>
        <taxon>Ecdysozoa</taxon>
        <taxon>Arthropoda</taxon>
        <taxon>Hexapoda</taxon>
        <taxon>Insecta</taxon>
        <taxon>Pterygota</taxon>
        <taxon>Neoptera</taxon>
        <taxon>Endopterygota</taxon>
        <taxon>Lepidoptera</taxon>
        <taxon>Glossata</taxon>
        <taxon>Ditrysia</taxon>
        <taxon>Noctuoidea</taxon>
        <taxon>Noctuidae</taxon>
        <taxon>Plusiinae</taxon>
        <taxon>Trichoplusia</taxon>
    </lineage>
</organism>
<dbReference type="KEGG" id="tnl:113505403"/>
<evidence type="ECO:0000256" key="2">
    <source>
        <dbReference type="SAM" id="SignalP"/>
    </source>
</evidence>
<evidence type="ECO:0000256" key="1">
    <source>
        <dbReference type="SAM" id="MobiDB-lite"/>
    </source>
</evidence>
<keyword evidence="2" id="KW-0732">Signal</keyword>
<accession>A0A7E5WTH7</accession>
<feature type="chain" id="PRO_5029023082" evidence="2">
    <location>
        <begin position="19"/>
        <end position="211"/>
    </location>
</feature>
<gene>
    <name evidence="4" type="primary">LOC113505403</name>
</gene>
<reference evidence="4" key="1">
    <citation type="submission" date="2025-08" db="UniProtKB">
        <authorList>
            <consortium name="RefSeq"/>
        </authorList>
    </citation>
    <scope>IDENTIFICATION</scope>
</reference>
<sequence length="211" mass="24066">MKRSCLLVLVAGLQVISSQTPTDDDDDLKGPFSANNPRQGPFIEPYQERIPRHCWGPPPDVSPYECCPIPQVFTDEEMIACGIEKPDRENPPPPKEQIADCSHGKCLMKNKGLLTDTEEIDYAKTKTFIEEWAKANPDYEDAIKIGIEKCVVEGGPQVKHSKCEADKIFFCMTSTILWNCKLRQDLQQCTVLQEHMDECRPYYMQPQDQQQ</sequence>
<dbReference type="OrthoDB" id="7324300at2759"/>
<keyword evidence="3" id="KW-1185">Reference proteome</keyword>
<evidence type="ECO:0000313" key="3">
    <source>
        <dbReference type="Proteomes" id="UP000322000"/>
    </source>
</evidence>
<dbReference type="GeneID" id="113505403"/>
<dbReference type="Gene3D" id="1.10.238.270">
    <property type="match status" value="1"/>
</dbReference>
<name>A0A7E5WTH7_TRINI</name>
<feature type="signal peptide" evidence="2">
    <location>
        <begin position="1"/>
        <end position="18"/>
    </location>
</feature>
<dbReference type="Proteomes" id="UP000322000">
    <property type="component" value="Chromosome 25"/>
</dbReference>
<protein>
    <submittedName>
        <fullName evidence="4">Uncharacterized protein LOC113505403</fullName>
    </submittedName>
</protein>
<dbReference type="RefSeq" id="XP_026743879.1">
    <property type="nucleotide sequence ID" value="XM_026888078.1"/>
</dbReference>
<evidence type="ECO:0000313" key="4">
    <source>
        <dbReference type="RefSeq" id="XP_026743879.1"/>
    </source>
</evidence>
<proteinExistence type="predicted"/>